<dbReference type="PANTHER" id="PTHR38049">
    <property type="entry name" value="RICIN B LECTIN DOMAIN-CONTAINING PROTEIN"/>
    <property type="match status" value="1"/>
</dbReference>
<dbReference type="OrthoDB" id="3928002at2759"/>
<dbReference type="Proteomes" id="UP000800200">
    <property type="component" value="Unassembled WGS sequence"/>
</dbReference>
<organism evidence="1 2">
    <name type="scientific">Zopfia rhizophila CBS 207.26</name>
    <dbReference type="NCBI Taxonomy" id="1314779"/>
    <lineage>
        <taxon>Eukaryota</taxon>
        <taxon>Fungi</taxon>
        <taxon>Dikarya</taxon>
        <taxon>Ascomycota</taxon>
        <taxon>Pezizomycotina</taxon>
        <taxon>Dothideomycetes</taxon>
        <taxon>Dothideomycetes incertae sedis</taxon>
        <taxon>Zopfiaceae</taxon>
        <taxon>Zopfia</taxon>
    </lineage>
</organism>
<sequence length="245" mass="27468">MVIDLVTLTAIPTAVGAAEAVHQQRVLDEEAESDNRKAPFYLDIFCDAQSRKRDEVHDTVVVLRDGKLYLWPKDKKTRLPVEPSDGTSAPHPFTGFYLPFPAADLPHRPIPAPPILGLVSTIPPDPSGSFSSSSSKQKKKKPKLNWIYVDKSTMELKYGPRAIAREHVIGPWDWTEDEEGAGLILEGEESLVAVEEDKGGYGWAVYWDRDDDRLKGFEIGKKTRVLRCSLERRLVDGDDDRISVE</sequence>
<gene>
    <name evidence="1" type="ORF">K469DRAFT_225929</name>
</gene>
<proteinExistence type="predicted"/>
<evidence type="ECO:0000313" key="1">
    <source>
        <dbReference type="EMBL" id="KAF2182572.1"/>
    </source>
</evidence>
<dbReference type="PANTHER" id="PTHR38049:SF1">
    <property type="entry name" value="PROTEIN KINASE DOMAIN-CONTAINING PROTEIN"/>
    <property type="match status" value="1"/>
</dbReference>
<reference evidence="1" key="1">
    <citation type="journal article" date="2020" name="Stud. Mycol.">
        <title>101 Dothideomycetes genomes: a test case for predicting lifestyles and emergence of pathogens.</title>
        <authorList>
            <person name="Haridas S."/>
            <person name="Albert R."/>
            <person name="Binder M."/>
            <person name="Bloem J."/>
            <person name="Labutti K."/>
            <person name="Salamov A."/>
            <person name="Andreopoulos B."/>
            <person name="Baker S."/>
            <person name="Barry K."/>
            <person name="Bills G."/>
            <person name="Bluhm B."/>
            <person name="Cannon C."/>
            <person name="Castanera R."/>
            <person name="Culley D."/>
            <person name="Daum C."/>
            <person name="Ezra D."/>
            <person name="Gonzalez J."/>
            <person name="Henrissat B."/>
            <person name="Kuo A."/>
            <person name="Liang C."/>
            <person name="Lipzen A."/>
            <person name="Lutzoni F."/>
            <person name="Magnuson J."/>
            <person name="Mondo S."/>
            <person name="Nolan M."/>
            <person name="Ohm R."/>
            <person name="Pangilinan J."/>
            <person name="Park H.-J."/>
            <person name="Ramirez L."/>
            <person name="Alfaro M."/>
            <person name="Sun H."/>
            <person name="Tritt A."/>
            <person name="Yoshinaga Y."/>
            <person name="Zwiers L.-H."/>
            <person name="Turgeon B."/>
            <person name="Goodwin S."/>
            <person name="Spatafora J."/>
            <person name="Crous P."/>
            <person name="Grigoriev I."/>
        </authorList>
    </citation>
    <scope>NUCLEOTIDE SEQUENCE</scope>
    <source>
        <strain evidence="1">CBS 207.26</strain>
    </source>
</reference>
<accession>A0A6A6DW37</accession>
<name>A0A6A6DW37_9PEZI</name>
<dbReference type="EMBL" id="ML994647">
    <property type="protein sequence ID" value="KAF2182572.1"/>
    <property type="molecule type" value="Genomic_DNA"/>
</dbReference>
<evidence type="ECO:0000313" key="2">
    <source>
        <dbReference type="Proteomes" id="UP000800200"/>
    </source>
</evidence>
<dbReference type="AlphaFoldDB" id="A0A6A6DW37"/>
<keyword evidence="2" id="KW-1185">Reference proteome</keyword>
<protein>
    <submittedName>
        <fullName evidence="1">Uncharacterized protein</fullName>
    </submittedName>
</protein>